<dbReference type="STRING" id="655815.ZPR_1556"/>
<accession>D5BKZ2</accession>
<dbReference type="eggNOG" id="ENOG502ZBNR">
    <property type="taxonomic scope" value="Bacteria"/>
</dbReference>
<gene>
    <name evidence="2" type="ordered locus">ZPR_1556</name>
</gene>
<reference evidence="2 3" key="1">
    <citation type="journal article" date="2010" name="BMC Genomics">
        <title>The complete genome of Zunongwangia profunda SM-A87 reveals its adaptation to the deep-sea environment and ecological role in sedimentary organic nitrogen degradation.</title>
        <authorList>
            <person name="Qin Q.L."/>
            <person name="Zhang X.Y."/>
            <person name="Wang X.M."/>
            <person name="Liu G.M."/>
            <person name="Chen X.L."/>
            <person name="Xie B.B."/>
            <person name="Dang H.Y."/>
            <person name="Zhou B.C."/>
            <person name="Yu J."/>
            <person name="Zhang Y.Z."/>
        </authorList>
    </citation>
    <scope>NUCLEOTIDE SEQUENCE [LARGE SCALE GENOMIC DNA]</scope>
    <source>
        <strain evidence="3">DSM 18752 / CCTCC AB 206139 / SM-A87</strain>
    </source>
</reference>
<evidence type="ECO:0000313" key="3">
    <source>
        <dbReference type="Proteomes" id="UP000001654"/>
    </source>
</evidence>
<dbReference type="Pfam" id="PF16323">
    <property type="entry name" value="DUF4959"/>
    <property type="match status" value="1"/>
</dbReference>
<dbReference type="InterPro" id="IPR033431">
    <property type="entry name" value="DUF5126"/>
</dbReference>
<feature type="domain" description="F5/8 type C" evidence="1">
    <location>
        <begin position="247"/>
        <end position="389"/>
    </location>
</feature>
<dbReference type="AlphaFoldDB" id="D5BKZ2"/>
<dbReference type="Pfam" id="PF16391">
    <property type="entry name" value="DUF5000"/>
    <property type="match status" value="1"/>
</dbReference>
<evidence type="ECO:0000259" key="1">
    <source>
        <dbReference type="PROSITE" id="PS50022"/>
    </source>
</evidence>
<protein>
    <submittedName>
        <fullName evidence="2">Protein containing F5/8 type C domain</fullName>
    </submittedName>
</protein>
<dbReference type="InterPro" id="IPR032164">
    <property type="entry name" value="DUF5000"/>
</dbReference>
<organism evidence="2 3">
    <name type="scientific">Zunongwangia profunda (strain DSM 18752 / CCTCC AB 206139 / SM-A87)</name>
    <name type="common">Wangia profunda</name>
    <dbReference type="NCBI Taxonomy" id="655815"/>
    <lineage>
        <taxon>Bacteria</taxon>
        <taxon>Pseudomonadati</taxon>
        <taxon>Bacteroidota</taxon>
        <taxon>Flavobacteriia</taxon>
        <taxon>Flavobacteriales</taxon>
        <taxon>Flavobacteriaceae</taxon>
        <taxon>Zunongwangia</taxon>
    </lineage>
</organism>
<dbReference type="PROSITE" id="PS51257">
    <property type="entry name" value="PROKAR_LIPOPROTEIN"/>
    <property type="match status" value="1"/>
</dbReference>
<dbReference type="Pfam" id="PF17166">
    <property type="entry name" value="DUF5126"/>
    <property type="match status" value="1"/>
</dbReference>
<evidence type="ECO:0000313" key="2">
    <source>
        <dbReference type="EMBL" id="ADF51891.1"/>
    </source>
</evidence>
<name>D5BKZ2_ZUNPS</name>
<dbReference type="InterPro" id="IPR008979">
    <property type="entry name" value="Galactose-bd-like_sf"/>
</dbReference>
<sequence>MNVMKKRLIQILIFGLILVSCEEEPIGQQPLDSVPPGEVTNIESYSTPGGAVIKFTPPKDEDLLYVKAVYSRKEGVVSEAKASKYADSIEVEGFGSISSQDIELVAVDRSRNSSEPVKISVVPLEPAVKTIASSLNVEEDFGGIKFKWENPGRAEVSIVVQQKDSLLDEYVPLDTYYTSSKEGVFAIYELDTLPKNIEVFVQDRWENRSEIAKHTIVPLFDTEFEKNKFSFVNLPGDGPHHGDWVASNIWNGTPSPNGYSSVGGQGIWPQSLTIDLGVLGKLSRMKLYQRANYIFAEGNLKKFEVWGSENLDLSGSWDSWTKLAEFESIKPSGLPFGEVSDEDRAVAINGENFSFDPSNPKVRYIRFLVTETWAGGDNFQIMEIDVFGDNRQ</sequence>
<dbReference type="Gene3D" id="2.60.120.260">
    <property type="entry name" value="Galactose-binding domain-like"/>
    <property type="match status" value="1"/>
</dbReference>
<dbReference type="PROSITE" id="PS50022">
    <property type="entry name" value="FA58C_3"/>
    <property type="match status" value="1"/>
</dbReference>
<dbReference type="Proteomes" id="UP000001654">
    <property type="component" value="Chromosome"/>
</dbReference>
<keyword evidence="3" id="KW-1185">Reference proteome</keyword>
<dbReference type="KEGG" id="zpr:ZPR_1556"/>
<proteinExistence type="predicted"/>
<dbReference type="InterPro" id="IPR000421">
    <property type="entry name" value="FA58C"/>
</dbReference>
<dbReference type="EMBL" id="CP001650">
    <property type="protein sequence ID" value="ADF51891.1"/>
    <property type="molecule type" value="Genomic_DNA"/>
</dbReference>
<dbReference type="HOGENOM" id="CLU_058000_0_0_10"/>
<dbReference type="InterPro" id="IPR032527">
    <property type="entry name" value="DUF4959"/>
</dbReference>
<dbReference type="SUPFAM" id="SSF49785">
    <property type="entry name" value="Galactose-binding domain-like"/>
    <property type="match status" value="1"/>
</dbReference>